<comment type="caution">
    <text evidence="1">The sequence shown here is derived from an EMBL/GenBank/DDBJ whole genome shotgun (WGS) entry which is preliminary data.</text>
</comment>
<evidence type="ECO:0000313" key="2">
    <source>
        <dbReference type="Proteomes" id="UP001164250"/>
    </source>
</evidence>
<sequence length="563" mass="64340">MASCQVNLPHNLDLILENADDQSLKDKDRDKLIDELHAGVFLNNKKQKFWVDKITSANSFELYATDLSIDWGQDISHWRWSSMKDTNGDQMEMAVLVSVWWLGVKNKFPTKMLTPGASYEISFVLKMEEYCKGFENNPVKLKLVLPNQDPIERTEDLSSISKEKWTEIRVGEFVTSCNTPVDMEISMYEHNRIRKQGLVVNKIIIRPVIWKELSGQRNWDGLLSPLKNDLRKRIIDCGKSVDFIYRSIDEKGLPRHTENDLFRLLSEVSPTEDNPSAEPLYEVIKYIYAWVDVAAKADWLLPDKSTWIGYVAKTTLIGKKVLGRADILICWRGTVFKGEWERNFAFTQTRAVEVFPNSAHAFVHQGFYSLYTSSKTDPPYTESARVQVREAVKALLDEYKNEPAVSITITGHSLGAALATLNAADIVSNQYNMRTGSNACLVTAIVFASPVVGNYGFHLEFKKLQNLHLLHIKHNDDVITKIPFYNFTSVGKELLIHTTLSTYESNKKLPLPEAFKKVHNLKNYIRELEGRKARRDDLYLAAKKHDDGSWELYEVPIPDAPST</sequence>
<accession>A0ACC1A3K8</accession>
<keyword evidence="2" id="KW-1185">Reference proteome</keyword>
<reference evidence="2" key="1">
    <citation type="journal article" date="2023" name="G3 (Bethesda)">
        <title>Genome assembly and association tests identify interacting loci associated with vigor, precocity, and sex in interspecific pistachio rootstocks.</title>
        <authorList>
            <person name="Palmer W."/>
            <person name="Jacygrad E."/>
            <person name="Sagayaradj S."/>
            <person name="Cavanaugh K."/>
            <person name="Han R."/>
            <person name="Bertier L."/>
            <person name="Beede B."/>
            <person name="Kafkas S."/>
            <person name="Golino D."/>
            <person name="Preece J."/>
            <person name="Michelmore R."/>
        </authorList>
    </citation>
    <scope>NUCLEOTIDE SEQUENCE [LARGE SCALE GENOMIC DNA]</scope>
</reference>
<organism evidence="1 2">
    <name type="scientific">Pistacia atlantica</name>
    <dbReference type="NCBI Taxonomy" id="434234"/>
    <lineage>
        <taxon>Eukaryota</taxon>
        <taxon>Viridiplantae</taxon>
        <taxon>Streptophyta</taxon>
        <taxon>Embryophyta</taxon>
        <taxon>Tracheophyta</taxon>
        <taxon>Spermatophyta</taxon>
        <taxon>Magnoliopsida</taxon>
        <taxon>eudicotyledons</taxon>
        <taxon>Gunneridae</taxon>
        <taxon>Pentapetalae</taxon>
        <taxon>rosids</taxon>
        <taxon>malvids</taxon>
        <taxon>Sapindales</taxon>
        <taxon>Anacardiaceae</taxon>
        <taxon>Pistacia</taxon>
    </lineage>
</organism>
<name>A0ACC1A3K8_9ROSI</name>
<evidence type="ECO:0000313" key="1">
    <source>
        <dbReference type="EMBL" id="KAJ0081021.1"/>
    </source>
</evidence>
<proteinExistence type="predicted"/>
<dbReference type="EMBL" id="CM047908">
    <property type="protein sequence ID" value="KAJ0081021.1"/>
    <property type="molecule type" value="Genomic_DNA"/>
</dbReference>
<dbReference type="Proteomes" id="UP001164250">
    <property type="component" value="Chromosome 12"/>
</dbReference>
<gene>
    <name evidence="1" type="ORF">Patl1_12332</name>
</gene>
<protein>
    <submittedName>
        <fullName evidence="1">Uncharacterized protein</fullName>
    </submittedName>
</protein>